<dbReference type="InterPro" id="IPR027381">
    <property type="entry name" value="LytR/CpsA/Psr_C"/>
</dbReference>
<protein>
    <submittedName>
        <fullName evidence="4">LytR cell envelope-like transcriptional attenuator</fullName>
    </submittedName>
</protein>
<dbReference type="EMBL" id="JYFN01000006">
    <property type="protein sequence ID" value="KJE24544.1"/>
    <property type="molecule type" value="Genomic_DNA"/>
</dbReference>
<dbReference type="PATRIC" id="fig|1502723.3.peg.5065"/>
<feature type="region of interest" description="Disordered" evidence="1">
    <location>
        <begin position="51"/>
        <end position="115"/>
    </location>
</feature>
<evidence type="ECO:0000256" key="2">
    <source>
        <dbReference type="SAM" id="Phobius"/>
    </source>
</evidence>
<reference evidence="4 5" key="2">
    <citation type="journal article" date="2016" name="Genome Announc.">
        <title>Permanent Draft Genome Sequences for Two Variants of Frankia sp. Strain CpI1, the First Frankia Strain Isolated from Root Nodules of Comptonia peregrina.</title>
        <authorList>
            <person name="Oshone R."/>
            <person name="Hurst S.G.IV."/>
            <person name="Abebe-Akele F."/>
            <person name="Simpson S."/>
            <person name="Morris K."/>
            <person name="Thomas W.K."/>
            <person name="Tisa L.S."/>
        </authorList>
    </citation>
    <scope>NUCLEOTIDE SEQUENCE [LARGE SCALE GENOMIC DNA]</scope>
    <source>
        <strain evidence="5">CpI1-S</strain>
    </source>
</reference>
<evidence type="ECO:0000313" key="4">
    <source>
        <dbReference type="EMBL" id="KJE24544.1"/>
    </source>
</evidence>
<keyword evidence="2" id="KW-0472">Membrane</keyword>
<dbReference type="Proteomes" id="UP000032545">
    <property type="component" value="Unassembled WGS sequence"/>
</dbReference>
<gene>
    <name evidence="4" type="ORF">FF36_01277</name>
</gene>
<evidence type="ECO:0000256" key="1">
    <source>
        <dbReference type="SAM" id="MobiDB-lite"/>
    </source>
</evidence>
<reference evidence="5" key="1">
    <citation type="submission" date="2015-02" db="EMBL/GenBank/DDBJ databases">
        <title>Draft Genome of Frankia sp. CpI1-S.</title>
        <authorList>
            <person name="Oshone R.T."/>
            <person name="Ngom M."/>
            <person name="Ghodhbane-Gtari F."/>
            <person name="Gtari M."/>
            <person name="Morris K."/>
            <person name="Thomas K."/>
            <person name="Sen A."/>
            <person name="Tisa L.S."/>
        </authorList>
    </citation>
    <scope>NUCLEOTIDE SEQUENCE [LARGE SCALE GENOMIC DNA]</scope>
    <source>
        <strain evidence="5">CpI1-S</strain>
    </source>
</reference>
<evidence type="ECO:0000313" key="5">
    <source>
        <dbReference type="Proteomes" id="UP000032545"/>
    </source>
</evidence>
<name>A0A0D8BKM5_9ACTN</name>
<dbReference type="AlphaFoldDB" id="A0A0D8BKM5"/>
<feature type="compositionally biased region" description="Low complexity" evidence="1">
    <location>
        <begin position="76"/>
        <end position="95"/>
    </location>
</feature>
<organism evidence="4 5">
    <name type="scientific">Frankia torreyi</name>
    <dbReference type="NCBI Taxonomy" id="1856"/>
    <lineage>
        <taxon>Bacteria</taxon>
        <taxon>Bacillati</taxon>
        <taxon>Actinomycetota</taxon>
        <taxon>Actinomycetes</taxon>
        <taxon>Frankiales</taxon>
        <taxon>Frankiaceae</taxon>
        <taxon>Frankia</taxon>
    </lineage>
</organism>
<dbReference type="OrthoDB" id="3216542at2"/>
<feature type="transmembrane region" description="Helical" evidence="2">
    <location>
        <begin position="21"/>
        <end position="44"/>
    </location>
</feature>
<keyword evidence="2" id="KW-1133">Transmembrane helix</keyword>
<dbReference type="Pfam" id="PF13399">
    <property type="entry name" value="LytR_C"/>
    <property type="match status" value="1"/>
</dbReference>
<comment type="caution">
    <text evidence="4">The sequence shown here is derived from an EMBL/GenBank/DDBJ whole genome shotgun (WGS) entry which is preliminary data.</text>
</comment>
<keyword evidence="5" id="KW-1185">Reference proteome</keyword>
<dbReference type="RefSeq" id="WP_044883993.1">
    <property type="nucleotide sequence ID" value="NZ_JYFN01000006.1"/>
</dbReference>
<keyword evidence="2" id="KW-0812">Transmembrane</keyword>
<proteinExistence type="predicted"/>
<feature type="domain" description="LytR/CpsA/Psr regulator C-terminal" evidence="3">
    <location>
        <begin position="119"/>
        <end position="209"/>
    </location>
</feature>
<sequence>MTHGTSAPPRRRPPGRRADRLHAVAAGAVAVLAVLAGILLVNLFNGTSDPERPKPVAAPIHTPDGGSPSPSPAVHRTTPAASPTRRPSPAATTPPAERPPSSTPAPPPAPHSQRPTVTAPVVVLNNSRISGLAEVAAGRVEAAGFPVERTGNFQSVYNVPVSTVFYDDDDAAAAQALKDAVPGIEKIVPRSQTRIVSTNTLILVITRDFPADPEK</sequence>
<accession>A0A0D8BKM5</accession>
<dbReference type="Gene3D" id="3.30.70.2390">
    <property type="match status" value="1"/>
</dbReference>
<feature type="compositionally biased region" description="Pro residues" evidence="1">
    <location>
        <begin position="96"/>
        <end position="110"/>
    </location>
</feature>
<evidence type="ECO:0000259" key="3">
    <source>
        <dbReference type="Pfam" id="PF13399"/>
    </source>
</evidence>